<keyword evidence="7" id="KW-0507">mRNA processing</keyword>
<dbReference type="Gene3D" id="3.40.50.150">
    <property type="entry name" value="Vaccinia Virus protein VP39"/>
    <property type="match status" value="1"/>
</dbReference>
<evidence type="ECO:0000256" key="10">
    <source>
        <dbReference type="ARBA" id="ARBA00044712"/>
    </source>
</evidence>
<evidence type="ECO:0000256" key="12">
    <source>
        <dbReference type="SAM" id="MobiDB-lite"/>
    </source>
</evidence>
<keyword evidence="15" id="KW-1185">Reference proteome</keyword>
<dbReference type="PANTHER" id="PTHR12189">
    <property type="entry name" value="MRNA GUANINE-7- METHYLTRANSFERASE"/>
    <property type="match status" value="1"/>
</dbReference>
<dbReference type="InterPro" id="IPR029063">
    <property type="entry name" value="SAM-dependent_MTases_sf"/>
</dbReference>
<dbReference type="GO" id="GO:0003723">
    <property type="term" value="F:RNA binding"/>
    <property type="evidence" value="ECO:0007669"/>
    <property type="project" value="UniProtKB-KW"/>
</dbReference>
<feature type="compositionally biased region" description="Polar residues" evidence="12">
    <location>
        <begin position="174"/>
        <end position="183"/>
    </location>
</feature>
<dbReference type="Pfam" id="PF03291">
    <property type="entry name" value="mRNA_G-N7_MeTrfase"/>
    <property type="match status" value="1"/>
</dbReference>
<feature type="region of interest" description="Disordered" evidence="12">
    <location>
        <begin position="1"/>
        <end position="374"/>
    </location>
</feature>
<evidence type="ECO:0000256" key="7">
    <source>
        <dbReference type="ARBA" id="ARBA00023042"/>
    </source>
</evidence>
<keyword evidence="3" id="KW-0489">Methyltransferase</keyword>
<comment type="caution">
    <text evidence="14">The sequence shown here is derived from an EMBL/GenBank/DDBJ whole genome shotgun (WGS) entry which is preliminary data.</text>
</comment>
<name>A0AAD3YE36_9TREE</name>
<dbReference type="EC" id="2.1.1.56" evidence="2"/>
<keyword evidence="4" id="KW-0808">Transferase</keyword>
<feature type="compositionally biased region" description="Polar residues" evidence="12">
    <location>
        <begin position="146"/>
        <end position="163"/>
    </location>
</feature>
<dbReference type="PROSITE" id="PS51562">
    <property type="entry name" value="RNA_CAP0_MT"/>
    <property type="match status" value="1"/>
</dbReference>
<evidence type="ECO:0000256" key="2">
    <source>
        <dbReference type="ARBA" id="ARBA00011926"/>
    </source>
</evidence>
<evidence type="ECO:0000313" key="14">
    <source>
        <dbReference type="EMBL" id="GMK58582.1"/>
    </source>
</evidence>
<evidence type="ECO:0000256" key="8">
    <source>
        <dbReference type="ARBA" id="ARBA00032772"/>
    </source>
</evidence>
<dbReference type="PANTHER" id="PTHR12189:SF2">
    <property type="entry name" value="MRNA CAP GUANINE-N7 METHYLTRANSFERASE"/>
    <property type="match status" value="1"/>
</dbReference>
<feature type="compositionally biased region" description="Low complexity" evidence="12">
    <location>
        <begin position="249"/>
        <end position="259"/>
    </location>
</feature>
<gene>
    <name evidence="14" type="primary">ABD1</name>
    <name evidence="14" type="ORF">CspeluHIS016_0600240</name>
</gene>
<feature type="compositionally biased region" description="Polar residues" evidence="12">
    <location>
        <begin position="109"/>
        <end position="127"/>
    </location>
</feature>
<reference evidence="14" key="2">
    <citation type="submission" date="2023-06" db="EMBL/GenBank/DDBJ databases">
        <authorList>
            <person name="Kobayashi Y."/>
            <person name="Kayamori A."/>
            <person name="Aoki K."/>
            <person name="Shiwa Y."/>
            <person name="Fujita N."/>
            <person name="Sugita T."/>
            <person name="Iwasaki W."/>
            <person name="Tanaka N."/>
            <person name="Takashima M."/>
        </authorList>
    </citation>
    <scope>NUCLEOTIDE SEQUENCE</scope>
    <source>
        <strain evidence="14">HIS016</strain>
    </source>
</reference>
<evidence type="ECO:0000256" key="3">
    <source>
        <dbReference type="ARBA" id="ARBA00022603"/>
    </source>
</evidence>
<evidence type="ECO:0000256" key="1">
    <source>
        <dbReference type="ARBA" id="ARBA00003378"/>
    </source>
</evidence>
<dbReference type="AlphaFoldDB" id="A0AAD3YE36"/>
<keyword evidence="6" id="KW-0694">RNA-binding</keyword>
<dbReference type="CDD" id="cd02440">
    <property type="entry name" value="AdoMet_MTases"/>
    <property type="match status" value="1"/>
</dbReference>
<dbReference type="SUPFAM" id="SSF53335">
    <property type="entry name" value="S-adenosyl-L-methionine-dependent methyltransferases"/>
    <property type="match status" value="1"/>
</dbReference>
<feature type="compositionally biased region" description="Low complexity" evidence="12">
    <location>
        <begin position="218"/>
        <end position="240"/>
    </location>
</feature>
<dbReference type="GO" id="GO:0004482">
    <property type="term" value="F:mRNA 5'-cap (guanine-N7-)-methyltransferase activity"/>
    <property type="evidence" value="ECO:0007669"/>
    <property type="project" value="UniProtKB-EC"/>
</dbReference>
<keyword evidence="5" id="KW-0949">S-adenosyl-L-methionine</keyword>
<dbReference type="GO" id="GO:0005634">
    <property type="term" value="C:nucleus"/>
    <property type="evidence" value="ECO:0007669"/>
    <property type="project" value="TreeGrafter"/>
</dbReference>
<organism evidence="14 15">
    <name type="scientific">Cutaneotrichosporon spelunceum</name>
    <dbReference type="NCBI Taxonomy" id="1672016"/>
    <lineage>
        <taxon>Eukaryota</taxon>
        <taxon>Fungi</taxon>
        <taxon>Dikarya</taxon>
        <taxon>Basidiomycota</taxon>
        <taxon>Agaricomycotina</taxon>
        <taxon>Tremellomycetes</taxon>
        <taxon>Trichosporonales</taxon>
        <taxon>Trichosporonaceae</taxon>
        <taxon>Cutaneotrichosporon</taxon>
    </lineage>
</organism>
<evidence type="ECO:0000313" key="15">
    <source>
        <dbReference type="Proteomes" id="UP001222932"/>
    </source>
</evidence>
<dbReference type="Proteomes" id="UP001222932">
    <property type="component" value="Unassembled WGS sequence"/>
</dbReference>
<dbReference type="InterPro" id="IPR004971">
    <property type="entry name" value="mRNA_G-N7_MeTrfase_dom"/>
</dbReference>
<comment type="function">
    <text evidence="1">Responsible for methylating the 5'-cap structure of mRNAs.</text>
</comment>
<comment type="catalytic activity">
    <reaction evidence="10">
        <text>a 5'-end (5'-triphosphoguanosine)-ribonucleoside in mRNA + S-adenosyl-L-methionine = a 5'-end (N(7)-methyl 5'-triphosphoguanosine)-ribonucleoside in mRNA + S-adenosyl-L-homocysteine</text>
        <dbReference type="Rhea" id="RHEA:67008"/>
        <dbReference type="Rhea" id="RHEA-COMP:17166"/>
        <dbReference type="Rhea" id="RHEA-COMP:17167"/>
        <dbReference type="ChEBI" id="CHEBI:57856"/>
        <dbReference type="ChEBI" id="CHEBI:59789"/>
        <dbReference type="ChEBI" id="CHEBI:156461"/>
        <dbReference type="ChEBI" id="CHEBI:167617"/>
        <dbReference type="EC" id="2.1.1.56"/>
    </reaction>
</comment>
<evidence type="ECO:0000256" key="9">
    <source>
        <dbReference type="ARBA" id="ARBA00033387"/>
    </source>
</evidence>
<evidence type="ECO:0000256" key="11">
    <source>
        <dbReference type="ARBA" id="ARBA00049739"/>
    </source>
</evidence>
<accession>A0AAD3YE36</accession>
<protein>
    <recommendedName>
        <fullName evidence="11">mRNA cap guanine-N(7) methyltransferase</fullName>
        <ecNumber evidence="2">2.1.1.56</ecNumber>
    </recommendedName>
    <alternativeName>
        <fullName evidence="8">mRNA (guanine-N(7))-methyltransferase</fullName>
    </alternativeName>
    <alternativeName>
        <fullName evidence="9">mRNA cap methyltransferase</fullName>
    </alternativeName>
</protein>
<evidence type="ECO:0000256" key="5">
    <source>
        <dbReference type="ARBA" id="ARBA00022691"/>
    </source>
</evidence>
<evidence type="ECO:0000259" key="13">
    <source>
        <dbReference type="PROSITE" id="PS51562"/>
    </source>
</evidence>
<dbReference type="EMBL" id="BTCM01000006">
    <property type="protein sequence ID" value="GMK58582.1"/>
    <property type="molecule type" value="Genomic_DNA"/>
</dbReference>
<feature type="compositionally biased region" description="Polar residues" evidence="12">
    <location>
        <begin position="201"/>
        <end position="216"/>
    </location>
</feature>
<proteinExistence type="predicted"/>
<reference evidence="14" key="1">
    <citation type="journal article" date="2023" name="BMC Genomics">
        <title>Chromosome-level genome assemblies of Cutaneotrichosporon spp. (Trichosporonales, Basidiomycota) reveal imbalanced evolution between nucleotide sequences and chromosome synteny.</title>
        <authorList>
            <person name="Kobayashi Y."/>
            <person name="Kayamori A."/>
            <person name="Aoki K."/>
            <person name="Shiwa Y."/>
            <person name="Matsutani M."/>
            <person name="Fujita N."/>
            <person name="Sugita T."/>
            <person name="Iwasaki W."/>
            <person name="Tanaka N."/>
            <person name="Takashima M."/>
        </authorList>
    </citation>
    <scope>NUCLEOTIDE SEQUENCE</scope>
    <source>
        <strain evidence="14">HIS016</strain>
    </source>
</reference>
<evidence type="ECO:0000256" key="4">
    <source>
        <dbReference type="ARBA" id="ARBA00022679"/>
    </source>
</evidence>
<evidence type="ECO:0000256" key="6">
    <source>
        <dbReference type="ARBA" id="ARBA00022884"/>
    </source>
</evidence>
<sequence length="681" mass="74608">MVYDPVRDCDVPSPVVSRRASLWETPPPSLSMQPGGPVPLAFQNERSPLASPSIRPASAGLRSLLNDEPDMYASRRGSDQTASSVTDDEHSSRPHLAKLLNEPVPPLRPTSSHSAHSGSPRLSSPSVTLHPGAGPRGSIGARSPHISPNTLPQHLVSSPSTSHPYDLHVAGPSSRRSSIDTQSMPPPEPPLNVHRHDSVVSAGSVSPRAQNVNQSRAGPARPGSLSRPSSARSSRGSFAAPLPPGPGSPEGLALGLSEETVSAPNGRPHPPREYKPHRPAVYRSITPDELASLRERAVQNNPLRRAARPPAPSWSAPSPRFDDTDGPRSAGPSRRGSTASNVERPSMGGRNSEDPAPGSKRTSVEIAGDADSKRRRTDYVGNVATIASHYNQRAEVGVEQREFSPIIGLKKFNNWVKSVLIGKFTPRRRGGGARVLDIGCGKGGDLNKWKQARISLYVGMDIAETSINQARERWQTMRGNRYDAFFAAHDCYSNPIHEALPPQYTTRDLYDSVSMQFCMHYAFETPAKARMMLDNVTRYLKTGGLFIGTIPNSALLLSRLDELPEGEVSFGNSCYQITFAERHHQGIYGREYRFYLEDAVEDVPEYIVDWENFVGLAREYGLELVYQKTFNDILQEEQSSRDFGPLLGKMGVINEDGESAMDTDQWEAANLYMAFAFEKRQ</sequence>
<feature type="domain" description="MRNA cap 0 methyltransferase" evidence="13">
    <location>
        <begin position="404"/>
        <end position="680"/>
    </location>
</feature>
<feature type="compositionally biased region" description="Basic and acidic residues" evidence="12">
    <location>
        <begin position="1"/>
        <end position="10"/>
    </location>
</feature>
<dbReference type="InterPro" id="IPR039753">
    <property type="entry name" value="RG7MT1"/>
</dbReference>
<keyword evidence="7" id="KW-0506">mRNA capping</keyword>